<keyword evidence="5" id="KW-0408">Iron</keyword>
<keyword evidence="2" id="KW-0004">4Fe-4S</keyword>
<feature type="signal peptide" evidence="12">
    <location>
        <begin position="1"/>
        <end position="21"/>
    </location>
</feature>
<comment type="pathway">
    <text evidence="7">Isoprenoid biosynthesis; isopentenyl diphosphate biosynthesis via DXP pathway; isopentenyl diphosphate from 1-deoxy-D-xylulose 5-phosphate: step 6/6.</text>
</comment>
<dbReference type="GO" id="GO:0019288">
    <property type="term" value="P:isopentenyl diphosphate biosynthetic process, methylerythritol 4-phosphate pathway"/>
    <property type="evidence" value="ECO:0007669"/>
    <property type="project" value="InterPro"/>
</dbReference>
<protein>
    <recommendedName>
        <fullName evidence="10">4-hydroxy-3-methylbut-2-enyl diphosphate reductase</fullName>
        <ecNumber evidence="10">1.17.7.4</ecNumber>
    </recommendedName>
</protein>
<keyword evidence="12" id="KW-0732">Signal</keyword>
<dbReference type="InParanoid" id="A0A1E7F501"/>
<evidence type="ECO:0000256" key="2">
    <source>
        <dbReference type="ARBA" id="ARBA00022485"/>
    </source>
</evidence>
<accession>A0A1E7F501</accession>
<evidence type="ECO:0000256" key="5">
    <source>
        <dbReference type="ARBA" id="ARBA00023004"/>
    </source>
</evidence>
<evidence type="ECO:0000256" key="3">
    <source>
        <dbReference type="ARBA" id="ARBA00022723"/>
    </source>
</evidence>
<dbReference type="PROSITE" id="PS51257">
    <property type="entry name" value="PROKAR_LIPOPROTEIN"/>
    <property type="match status" value="1"/>
</dbReference>
<evidence type="ECO:0000256" key="6">
    <source>
        <dbReference type="ARBA" id="ARBA00023014"/>
    </source>
</evidence>
<reference evidence="13 14" key="1">
    <citation type="submission" date="2016-09" db="EMBL/GenBank/DDBJ databases">
        <title>Extensive genetic diversity and differential bi-allelic expression allows diatom success in the polar Southern Ocean.</title>
        <authorList>
            <consortium name="DOE Joint Genome Institute"/>
            <person name="Mock T."/>
            <person name="Otillar R.P."/>
            <person name="Strauss J."/>
            <person name="Dupont C."/>
            <person name="Frickenhaus S."/>
            <person name="Maumus F."/>
            <person name="Mcmullan M."/>
            <person name="Sanges R."/>
            <person name="Schmutz J."/>
            <person name="Toseland A."/>
            <person name="Valas R."/>
            <person name="Veluchamy A."/>
            <person name="Ward B.J."/>
            <person name="Allen A."/>
            <person name="Barry K."/>
            <person name="Falciatore A."/>
            <person name="Ferrante M."/>
            <person name="Fortunato A.E."/>
            <person name="Gloeckner G."/>
            <person name="Gruber A."/>
            <person name="Hipkin R."/>
            <person name="Janech M."/>
            <person name="Kroth P."/>
            <person name="Leese F."/>
            <person name="Lindquist E."/>
            <person name="Lyon B.R."/>
            <person name="Martin J."/>
            <person name="Mayer C."/>
            <person name="Parker M."/>
            <person name="Quesneville H."/>
            <person name="Raymond J."/>
            <person name="Uhlig C."/>
            <person name="Valentin K.U."/>
            <person name="Worden A.Z."/>
            <person name="Armbrust E.V."/>
            <person name="Bowler C."/>
            <person name="Green B."/>
            <person name="Moulton V."/>
            <person name="Van Oosterhout C."/>
            <person name="Grigoriev I."/>
        </authorList>
    </citation>
    <scope>NUCLEOTIDE SEQUENCE [LARGE SCALE GENOMIC DNA]</scope>
    <source>
        <strain evidence="13 14">CCMP1102</strain>
    </source>
</reference>
<evidence type="ECO:0000256" key="9">
    <source>
        <dbReference type="ARBA" id="ARBA00046335"/>
    </source>
</evidence>
<dbReference type="InterPro" id="IPR003451">
    <property type="entry name" value="LytB/IspH"/>
</dbReference>
<organism evidence="13 14">
    <name type="scientific">Fragilariopsis cylindrus CCMP1102</name>
    <dbReference type="NCBI Taxonomy" id="635003"/>
    <lineage>
        <taxon>Eukaryota</taxon>
        <taxon>Sar</taxon>
        <taxon>Stramenopiles</taxon>
        <taxon>Ochrophyta</taxon>
        <taxon>Bacillariophyta</taxon>
        <taxon>Bacillariophyceae</taxon>
        <taxon>Bacillariophycidae</taxon>
        <taxon>Bacillariales</taxon>
        <taxon>Bacillariaceae</taxon>
        <taxon>Fragilariopsis</taxon>
    </lineage>
</organism>
<evidence type="ECO:0000313" key="14">
    <source>
        <dbReference type="Proteomes" id="UP000095751"/>
    </source>
</evidence>
<dbReference type="HAMAP" id="MF_00191">
    <property type="entry name" value="IspH"/>
    <property type="match status" value="1"/>
</dbReference>
<feature type="region of interest" description="Disordered" evidence="11">
    <location>
        <begin position="37"/>
        <end position="58"/>
    </location>
</feature>
<keyword evidence="14" id="KW-1185">Reference proteome</keyword>
<dbReference type="AlphaFoldDB" id="A0A1E7F501"/>
<dbReference type="EC" id="1.17.7.4" evidence="10"/>
<dbReference type="PANTHER" id="PTHR31619">
    <property type="entry name" value="4-HYDROXY-3-METHYLBUT-2-ENYL DIPHOSPHATE REDUCTASE, CHLOROPLASTIC"/>
    <property type="match status" value="1"/>
</dbReference>
<dbReference type="NCBIfam" id="NF009911">
    <property type="entry name" value="PRK13371.1"/>
    <property type="match status" value="1"/>
</dbReference>
<comment type="similarity">
    <text evidence="9">Belongs to the IspH family.</text>
</comment>
<evidence type="ECO:0000256" key="1">
    <source>
        <dbReference type="ARBA" id="ARBA00001966"/>
    </source>
</evidence>
<dbReference type="GO" id="GO:0046872">
    <property type="term" value="F:metal ion binding"/>
    <property type="evidence" value="ECO:0007669"/>
    <property type="project" value="UniProtKB-KW"/>
</dbReference>
<dbReference type="KEGG" id="fcy:FRACYDRAFT_263072"/>
<dbReference type="NCBIfam" id="TIGR00216">
    <property type="entry name" value="ispH_lytB"/>
    <property type="match status" value="1"/>
</dbReference>
<proteinExistence type="inferred from homology"/>
<comment type="pathway">
    <text evidence="8">Isoprenoid biosynthesis; dimethylallyl diphosphate biosynthesis; dimethylallyl diphosphate from (2E)-4-hydroxy-3-methylbutenyl diphosphate: step 1/1.</text>
</comment>
<dbReference type="Pfam" id="PF02401">
    <property type="entry name" value="LYTB"/>
    <property type="match status" value="1"/>
</dbReference>
<keyword evidence="6" id="KW-0411">Iron-sulfur</keyword>
<name>A0A1E7F501_9STRA</name>
<feature type="chain" id="PRO_5009192664" description="4-hydroxy-3-methylbut-2-enyl diphosphate reductase" evidence="12">
    <location>
        <begin position="22"/>
        <end position="479"/>
    </location>
</feature>
<dbReference type="Gene3D" id="3.40.50.11270">
    <property type="match status" value="1"/>
</dbReference>
<keyword evidence="3" id="KW-0479">Metal-binding</keyword>
<evidence type="ECO:0000256" key="7">
    <source>
        <dbReference type="ARBA" id="ARBA00046313"/>
    </source>
</evidence>
<evidence type="ECO:0000256" key="8">
    <source>
        <dbReference type="ARBA" id="ARBA00046314"/>
    </source>
</evidence>
<dbReference type="EMBL" id="KV784364">
    <property type="protein sequence ID" value="OEU12933.1"/>
    <property type="molecule type" value="Genomic_DNA"/>
</dbReference>
<dbReference type="GO" id="GO:0051539">
    <property type="term" value="F:4 iron, 4 sulfur cluster binding"/>
    <property type="evidence" value="ECO:0007669"/>
    <property type="project" value="UniProtKB-KW"/>
</dbReference>
<dbReference type="Gene3D" id="3.40.1010.20">
    <property type="entry name" value="4-hydroxy-3-methylbut-2-enyl diphosphate reductase, catalytic domain"/>
    <property type="match status" value="2"/>
</dbReference>
<dbReference type="GO" id="GO:0051745">
    <property type="term" value="F:4-hydroxy-3-methylbut-2-enyl diphosphate reductase activity"/>
    <property type="evidence" value="ECO:0007669"/>
    <property type="project" value="UniProtKB-EC"/>
</dbReference>
<evidence type="ECO:0000256" key="4">
    <source>
        <dbReference type="ARBA" id="ARBA00023002"/>
    </source>
</evidence>
<sequence length="479" mass="53628">MKFSTAAISLFLLGCSNVCDAFSPSITSSLSASSALFSTTETPKPAPKKTGGMSQKKEDRLGFMKNPQYHRRGFKEQRSQVEEEMVTTYKADLVEDLKATTNYMIEKEGVQMYLAKDFGFCWGVERSIALAYEAVDHYSGENKKTLHITNELIHNPEVNDSLEAKDVNLIVKNDATGEKDFSTIQEGDVVILPAFGASYEEMELFDKKNVEVVDTTCPWVSKVWNAIDAHQRKGLTSIMHGKYEHEETIATLSFCTDYICVKNMDEAQMVVDYILAEDDEKNKAEFLEYFRYAISDGFDPDTMLDKVGLANQTTMYKKETKAIGQLFQKALMKQHGPAEVDQHYLEFDTICDATQERQDAVSELVDNATEYGLDFILVVGGWDSSNTAHLLEIPHKAGVRSFHINRADCITADNMITHRTVEGKVVTEKFLLTLDDDAEEKDVILGVTSGASTPDGSVQDALSQIFFLKQMASKKLLKN</sequence>
<evidence type="ECO:0000313" key="13">
    <source>
        <dbReference type="EMBL" id="OEU12933.1"/>
    </source>
</evidence>
<dbReference type="GO" id="GO:0050992">
    <property type="term" value="P:dimethylallyl diphosphate biosynthetic process"/>
    <property type="evidence" value="ECO:0007669"/>
    <property type="project" value="InterPro"/>
</dbReference>
<evidence type="ECO:0000256" key="10">
    <source>
        <dbReference type="ARBA" id="ARBA00047177"/>
    </source>
</evidence>
<gene>
    <name evidence="13" type="primary">IDS</name>
    <name evidence="13" type="ORF">FRACYDRAFT_263072</name>
</gene>
<dbReference type="Proteomes" id="UP000095751">
    <property type="component" value="Unassembled WGS sequence"/>
</dbReference>
<dbReference type="CDD" id="cd13944">
    <property type="entry name" value="lytB_ispH"/>
    <property type="match status" value="1"/>
</dbReference>
<dbReference type="PANTHER" id="PTHR31619:SF5">
    <property type="entry name" value="4-HYDROXY-3-METHYLBUT-2-ENYL DIPHOSPHATE REDUCTASE, CHLOROPLASTIC"/>
    <property type="match status" value="1"/>
</dbReference>
<evidence type="ECO:0000256" key="11">
    <source>
        <dbReference type="SAM" id="MobiDB-lite"/>
    </source>
</evidence>
<dbReference type="OrthoDB" id="1698201at2759"/>
<evidence type="ECO:0000256" key="12">
    <source>
        <dbReference type="SAM" id="SignalP"/>
    </source>
</evidence>
<comment type="cofactor">
    <cofactor evidence="1">
        <name>[4Fe-4S] cluster</name>
        <dbReference type="ChEBI" id="CHEBI:49883"/>
    </cofactor>
</comment>
<keyword evidence="4" id="KW-0560">Oxidoreductase</keyword>